<sequence>MTVKGASNASHVPLVTVQSSLRPEAGLILHRSMMNMTASAKPNAHAVAMPILSANKPHCAPFSPTDADCCGLAMYP</sequence>
<organism evidence="1 2">
    <name type="scientific">Ixodes persulcatus</name>
    <name type="common">Taiga tick</name>
    <dbReference type="NCBI Taxonomy" id="34615"/>
    <lineage>
        <taxon>Eukaryota</taxon>
        <taxon>Metazoa</taxon>
        <taxon>Ecdysozoa</taxon>
        <taxon>Arthropoda</taxon>
        <taxon>Chelicerata</taxon>
        <taxon>Arachnida</taxon>
        <taxon>Acari</taxon>
        <taxon>Parasitiformes</taxon>
        <taxon>Ixodida</taxon>
        <taxon>Ixodoidea</taxon>
        <taxon>Ixodidae</taxon>
        <taxon>Ixodinae</taxon>
        <taxon>Ixodes</taxon>
    </lineage>
</organism>
<evidence type="ECO:0000313" key="1">
    <source>
        <dbReference type="EMBL" id="KAG0421902.1"/>
    </source>
</evidence>
<evidence type="ECO:0000313" key="2">
    <source>
        <dbReference type="Proteomes" id="UP000805193"/>
    </source>
</evidence>
<dbReference type="Proteomes" id="UP000805193">
    <property type="component" value="Unassembled WGS sequence"/>
</dbReference>
<keyword evidence="2" id="KW-1185">Reference proteome</keyword>
<reference evidence="1 2" key="1">
    <citation type="journal article" date="2020" name="Cell">
        <title>Large-Scale Comparative Analyses of Tick Genomes Elucidate Their Genetic Diversity and Vector Capacities.</title>
        <authorList>
            <consortium name="Tick Genome and Microbiome Consortium (TIGMIC)"/>
            <person name="Jia N."/>
            <person name="Wang J."/>
            <person name="Shi W."/>
            <person name="Du L."/>
            <person name="Sun Y."/>
            <person name="Zhan W."/>
            <person name="Jiang J.F."/>
            <person name="Wang Q."/>
            <person name="Zhang B."/>
            <person name="Ji P."/>
            <person name="Bell-Sakyi L."/>
            <person name="Cui X.M."/>
            <person name="Yuan T.T."/>
            <person name="Jiang B.G."/>
            <person name="Yang W.F."/>
            <person name="Lam T.T."/>
            <person name="Chang Q.C."/>
            <person name="Ding S.J."/>
            <person name="Wang X.J."/>
            <person name="Zhu J.G."/>
            <person name="Ruan X.D."/>
            <person name="Zhao L."/>
            <person name="Wei J.T."/>
            <person name="Ye R.Z."/>
            <person name="Que T.C."/>
            <person name="Du C.H."/>
            <person name="Zhou Y.H."/>
            <person name="Cheng J.X."/>
            <person name="Dai P.F."/>
            <person name="Guo W.B."/>
            <person name="Han X.H."/>
            <person name="Huang E.J."/>
            <person name="Li L.F."/>
            <person name="Wei W."/>
            <person name="Gao Y.C."/>
            <person name="Liu J.Z."/>
            <person name="Shao H.Z."/>
            <person name="Wang X."/>
            <person name="Wang C.C."/>
            <person name="Yang T.C."/>
            <person name="Huo Q.B."/>
            <person name="Li W."/>
            <person name="Chen H.Y."/>
            <person name="Chen S.E."/>
            <person name="Zhou L.G."/>
            <person name="Ni X.B."/>
            <person name="Tian J.H."/>
            <person name="Sheng Y."/>
            <person name="Liu T."/>
            <person name="Pan Y.S."/>
            <person name="Xia L.Y."/>
            <person name="Li J."/>
            <person name="Zhao F."/>
            <person name="Cao W.C."/>
        </authorList>
    </citation>
    <scope>NUCLEOTIDE SEQUENCE [LARGE SCALE GENOMIC DNA]</scope>
    <source>
        <strain evidence="1">Iper-2018</strain>
    </source>
</reference>
<gene>
    <name evidence="1" type="ORF">HPB47_002234</name>
</gene>
<name>A0AC60PND7_IXOPE</name>
<comment type="caution">
    <text evidence="1">The sequence shown here is derived from an EMBL/GenBank/DDBJ whole genome shotgun (WGS) entry which is preliminary data.</text>
</comment>
<proteinExistence type="predicted"/>
<dbReference type="EMBL" id="JABSTQ010010301">
    <property type="protein sequence ID" value="KAG0421902.1"/>
    <property type="molecule type" value="Genomic_DNA"/>
</dbReference>
<accession>A0AC60PND7</accession>
<protein>
    <submittedName>
        <fullName evidence="1">Uncharacterized protein</fullName>
    </submittedName>
</protein>